<reference evidence="1 2" key="1">
    <citation type="journal article" date="2023" name="Plants (Basel)">
        <title>Bridging the Gap: Combining Genomics and Transcriptomics Approaches to Understand Stylosanthes scabra, an Orphan Legume from the Brazilian Caatinga.</title>
        <authorList>
            <person name="Ferreira-Neto J.R.C."/>
            <person name="da Silva M.D."/>
            <person name="Binneck E."/>
            <person name="de Melo N.F."/>
            <person name="da Silva R.H."/>
            <person name="de Melo A.L.T.M."/>
            <person name="Pandolfi V."/>
            <person name="Bustamante F.O."/>
            <person name="Brasileiro-Vidal A.C."/>
            <person name="Benko-Iseppon A.M."/>
        </authorList>
    </citation>
    <scope>NUCLEOTIDE SEQUENCE [LARGE SCALE GENOMIC DNA]</scope>
    <source>
        <tissue evidence="1">Leaves</tissue>
    </source>
</reference>
<proteinExistence type="predicted"/>
<gene>
    <name evidence="1" type="ORF">PIB30_073812</name>
</gene>
<comment type="caution">
    <text evidence="1">The sequence shown here is derived from an EMBL/GenBank/DDBJ whole genome shotgun (WGS) entry which is preliminary data.</text>
</comment>
<accession>A0ABU6XNE3</accession>
<protein>
    <submittedName>
        <fullName evidence="1">Uncharacterized protein</fullName>
    </submittedName>
</protein>
<evidence type="ECO:0000313" key="1">
    <source>
        <dbReference type="EMBL" id="MED6199212.1"/>
    </source>
</evidence>
<organism evidence="1 2">
    <name type="scientific">Stylosanthes scabra</name>
    <dbReference type="NCBI Taxonomy" id="79078"/>
    <lineage>
        <taxon>Eukaryota</taxon>
        <taxon>Viridiplantae</taxon>
        <taxon>Streptophyta</taxon>
        <taxon>Embryophyta</taxon>
        <taxon>Tracheophyta</taxon>
        <taxon>Spermatophyta</taxon>
        <taxon>Magnoliopsida</taxon>
        <taxon>eudicotyledons</taxon>
        <taxon>Gunneridae</taxon>
        <taxon>Pentapetalae</taxon>
        <taxon>rosids</taxon>
        <taxon>fabids</taxon>
        <taxon>Fabales</taxon>
        <taxon>Fabaceae</taxon>
        <taxon>Papilionoideae</taxon>
        <taxon>50 kb inversion clade</taxon>
        <taxon>dalbergioids sensu lato</taxon>
        <taxon>Dalbergieae</taxon>
        <taxon>Pterocarpus clade</taxon>
        <taxon>Stylosanthes</taxon>
    </lineage>
</organism>
<dbReference type="EMBL" id="JASCZI010212352">
    <property type="protein sequence ID" value="MED6199212.1"/>
    <property type="molecule type" value="Genomic_DNA"/>
</dbReference>
<evidence type="ECO:0000313" key="2">
    <source>
        <dbReference type="Proteomes" id="UP001341840"/>
    </source>
</evidence>
<name>A0ABU6XNE3_9FABA</name>
<dbReference type="Proteomes" id="UP001341840">
    <property type="component" value="Unassembled WGS sequence"/>
</dbReference>
<sequence length="95" mass="10995">MEGGREEFCGKASGTRQDFLRLQPLTFEDEEVSGQLERSESEDKTRLKGTRWIPSFLHTAIESGQEKRQWKVDSRAWEQEGNLQRFWAIGSGSYP</sequence>
<keyword evidence="2" id="KW-1185">Reference proteome</keyword>